<dbReference type="EMBL" id="CALOZG010000003">
    <property type="protein sequence ID" value="CAH3997520.1"/>
    <property type="molecule type" value="Genomic_DNA"/>
</dbReference>
<organism evidence="1 2">
    <name type="scientific">Pieris brassicae</name>
    <name type="common">White butterfly</name>
    <name type="synonym">Large white butterfly</name>
    <dbReference type="NCBI Taxonomy" id="7116"/>
    <lineage>
        <taxon>Eukaryota</taxon>
        <taxon>Metazoa</taxon>
        <taxon>Ecdysozoa</taxon>
        <taxon>Arthropoda</taxon>
        <taxon>Hexapoda</taxon>
        <taxon>Insecta</taxon>
        <taxon>Pterygota</taxon>
        <taxon>Neoptera</taxon>
        <taxon>Endopterygota</taxon>
        <taxon>Lepidoptera</taxon>
        <taxon>Glossata</taxon>
        <taxon>Ditrysia</taxon>
        <taxon>Papilionoidea</taxon>
        <taxon>Pieridae</taxon>
        <taxon>Pierinae</taxon>
        <taxon>Pieris</taxon>
    </lineage>
</organism>
<accession>A0A9P0T8P5</accession>
<keyword evidence="2" id="KW-1185">Reference proteome</keyword>
<dbReference type="Proteomes" id="UP001152562">
    <property type="component" value="Unassembled WGS sequence"/>
</dbReference>
<dbReference type="InterPro" id="IPR022179">
    <property type="entry name" value="CFAP276"/>
</dbReference>
<name>A0A9P0T8P5_PIEBR</name>
<evidence type="ECO:0000313" key="2">
    <source>
        <dbReference type="Proteomes" id="UP001152562"/>
    </source>
</evidence>
<sequence>MPDKTKGVKQVRNKKLLPDLRKEGELSKDIVLSTKEKHGVPTGSRLYSHHTLASVRKLSFFQPFFLPEDSLDIVLAAVYNHSTERFADKEDLYLQPETIGCDTWRRLRNTYDKLPPVVIPLGHPMKRGGIKEKRSPFSVKLMNSGVHSSQTNPGYSRQAAGGAIFFY</sequence>
<comment type="caution">
    <text evidence="1">The sequence shown here is derived from an EMBL/GenBank/DDBJ whole genome shotgun (WGS) entry which is preliminary data.</text>
</comment>
<protein>
    <submittedName>
        <fullName evidence="1">Uncharacterized protein</fullName>
    </submittedName>
</protein>
<dbReference type="Pfam" id="PF12494">
    <property type="entry name" value="DUF3695"/>
    <property type="match status" value="1"/>
</dbReference>
<evidence type="ECO:0000313" key="1">
    <source>
        <dbReference type="EMBL" id="CAH3997520.1"/>
    </source>
</evidence>
<dbReference type="OrthoDB" id="10013535at2759"/>
<dbReference type="AlphaFoldDB" id="A0A9P0T8P5"/>
<gene>
    <name evidence="1" type="ORF">PIBRA_LOCUS2436</name>
</gene>
<reference evidence="1" key="1">
    <citation type="submission" date="2022-05" db="EMBL/GenBank/DDBJ databases">
        <authorList>
            <person name="Okamura Y."/>
        </authorList>
    </citation>
    <scope>NUCLEOTIDE SEQUENCE</scope>
</reference>
<proteinExistence type="predicted"/>